<dbReference type="PANTHER" id="PTHR42899:SF1">
    <property type="entry name" value="SPERMATOGENESIS-ASSOCIATED PROTEIN 20"/>
    <property type="match status" value="1"/>
</dbReference>
<dbReference type="Gene3D" id="1.50.10.10">
    <property type="match status" value="1"/>
</dbReference>
<dbReference type="InterPro" id="IPR012341">
    <property type="entry name" value="6hp_glycosidase-like_sf"/>
</dbReference>
<keyword evidence="4" id="KW-1185">Reference proteome</keyword>
<organism evidence="3 4">
    <name type="scientific">Saliphagus infecundisoli</name>
    <dbReference type="NCBI Taxonomy" id="1849069"/>
    <lineage>
        <taxon>Archaea</taxon>
        <taxon>Methanobacteriati</taxon>
        <taxon>Methanobacteriota</taxon>
        <taxon>Stenosarchaea group</taxon>
        <taxon>Halobacteria</taxon>
        <taxon>Halobacteriales</taxon>
        <taxon>Natrialbaceae</taxon>
        <taxon>Saliphagus</taxon>
    </lineage>
</organism>
<gene>
    <name evidence="3" type="ORF">ACFPFO_05500</name>
</gene>
<evidence type="ECO:0000313" key="4">
    <source>
        <dbReference type="Proteomes" id="UP001595925"/>
    </source>
</evidence>
<dbReference type="PANTHER" id="PTHR42899">
    <property type="entry name" value="SPERMATOGENESIS-ASSOCIATED PROTEIN 20"/>
    <property type="match status" value="1"/>
</dbReference>
<evidence type="ECO:0000259" key="2">
    <source>
        <dbReference type="Pfam" id="PF03190"/>
    </source>
</evidence>
<accession>A0ABD5QBZ8</accession>
<feature type="region of interest" description="Disordered" evidence="1">
    <location>
        <begin position="272"/>
        <end position="293"/>
    </location>
</feature>
<protein>
    <submittedName>
        <fullName evidence="3">DUF255 domain-containing protein</fullName>
    </submittedName>
</protein>
<dbReference type="Gene3D" id="3.40.30.10">
    <property type="entry name" value="Glutaredoxin"/>
    <property type="match status" value="1"/>
</dbReference>
<name>A0ABD5QBZ8_9EURY</name>
<dbReference type="InterPro" id="IPR004879">
    <property type="entry name" value="Ssp411-like_TRX"/>
</dbReference>
<evidence type="ECO:0000256" key="1">
    <source>
        <dbReference type="SAM" id="MobiDB-lite"/>
    </source>
</evidence>
<dbReference type="RefSeq" id="WP_224828484.1">
    <property type="nucleotide sequence ID" value="NZ_JAIVEF010000007.1"/>
</dbReference>
<evidence type="ECO:0000313" key="3">
    <source>
        <dbReference type="EMBL" id="MFC4987230.1"/>
    </source>
</evidence>
<dbReference type="SUPFAM" id="SSF48208">
    <property type="entry name" value="Six-hairpin glycosidases"/>
    <property type="match status" value="1"/>
</dbReference>
<reference evidence="3 4" key="1">
    <citation type="journal article" date="2019" name="Int. J. Syst. Evol. Microbiol.">
        <title>The Global Catalogue of Microorganisms (GCM) 10K type strain sequencing project: providing services to taxonomists for standard genome sequencing and annotation.</title>
        <authorList>
            <consortium name="The Broad Institute Genomics Platform"/>
            <consortium name="The Broad Institute Genome Sequencing Center for Infectious Disease"/>
            <person name="Wu L."/>
            <person name="Ma J."/>
        </authorList>
    </citation>
    <scope>NUCLEOTIDE SEQUENCE [LARGE SCALE GENOMIC DNA]</scope>
    <source>
        <strain evidence="3 4">CGMCC 1.15824</strain>
    </source>
</reference>
<feature type="region of interest" description="Disordered" evidence="1">
    <location>
        <begin position="345"/>
        <end position="369"/>
    </location>
</feature>
<dbReference type="Pfam" id="PF03190">
    <property type="entry name" value="Thioredox_DsbH"/>
    <property type="match status" value="1"/>
</dbReference>
<dbReference type="PIRSF" id="PIRSF006402">
    <property type="entry name" value="UCP006402_thioredoxin"/>
    <property type="match status" value="1"/>
</dbReference>
<dbReference type="InterPro" id="IPR036249">
    <property type="entry name" value="Thioredoxin-like_sf"/>
</dbReference>
<dbReference type="AlphaFoldDB" id="A0ABD5QBZ8"/>
<feature type="domain" description="Spermatogenesis-associated protein 20-like TRX" evidence="2">
    <location>
        <begin position="4"/>
        <end position="122"/>
    </location>
</feature>
<feature type="compositionally biased region" description="Basic and acidic residues" evidence="1">
    <location>
        <begin position="345"/>
        <end position="358"/>
    </location>
</feature>
<dbReference type="Proteomes" id="UP001595925">
    <property type="component" value="Unassembled WGS sequence"/>
</dbReference>
<dbReference type="InterPro" id="IPR008928">
    <property type="entry name" value="6-hairpin_glycosidase_sf"/>
</dbReference>
<comment type="caution">
    <text evidence="3">The sequence shown here is derived from an EMBL/GenBank/DDBJ whole genome shotgun (WGS) entry which is preliminary data.</text>
</comment>
<dbReference type="EMBL" id="JBHSJG010000018">
    <property type="protein sequence ID" value="MFC4987230.1"/>
    <property type="molecule type" value="Genomic_DNA"/>
</dbReference>
<dbReference type="SUPFAM" id="SSF52833">
    <property type="entry name" value="Thioredoxin-like"/>
    <property type="match status" value="1"/>
</dbReference>
<dbReference type="InterPro" id="IPR024705">
    <property type="entry name" value="Ssp411"/>
</dbReference>
<proteinExistence type="predicted"/>
<sequence>MDDQSRVDWRPWGEAAFVEAERSDRPLLLSLTATWCDHCHEMDRETYAVESIARTIDERFVPVRVDVDRRPRVRDRYNMGGFPSTVFLSPDGSLLTGAGYLGPDGMEQVVERVGTMWDEEGREAGRIPRALAGEEPPSGELSEAIETGMLVALTDAYDEVVGGWGDGPKFPLPEALEFALARDRSMATRSLDAVSANLLDDHEGGFHRFAGEPDWSGLRHEKLLDTNAALVRAFSNAYLATGREEYRLPAERTIEYLTTTLWTGDAFAASQAPGDPEAYTAAATDREAATEPPVDRTVLAGPNALAVEALLTYGAYTDDERARQYAERALDTIRESLLDGGEVVRYREPTRKGGHDGGEADPPPWRTDTESPRLLLADQARVCRALLAARSVLGSDTVAPAREVADRTIEALREGESFLDGPREGEGLLDRPLRPLEGNVWMADACLDLATLAGDDRYREVARETLSAFAGASDRLGPEAAGYAAAVARLTGDRLVIRVGTDAGSDLHRAAFRLADHEKLVVPRADVESDTAVVEYGDRVAEPATTPAELESRVSALFE</sequence>